<dbReference type="PANTHER" id="PTHR33164:SF64">
    <property type="entry name" value="TRANSCRIPTIONAL REGULATOR SLYA"/>
    <property type="match status" value="1"/>
</dbReference>
<keyword evidence="3" id="KW-0804">Transcription</keyword>
<dbReference type="EMBL" id="CP045096">
    <property type="protein sequence ID" value="QFQ96379.1"/>
    <property type="molecule type" value="Genomic_DNA"/>
</dbReference>
<gene>
    <name evidence="6" type="ORF">F9278_09365</name>
</gene>
<proteinExistence type="predicted"/>
<dbReference type="InterPro" id="IPR000835">
    <property type="entry name" value="HTH_MarR-typ"/>
</dbReference>
<dbReference type="AlphaFoldDB" id="A0A5P8K141"/>
<reference evidence="6 7" key="1">
    <citation type="submission" date="2019-10" db="EMBL/GenBank/DDBJ databases">
        <title>Streptomyces sp. strain GY16 isolated from leaves of Broussonetia papyrifera.</title>
        <authorList>
            <person name="Mo P."/>
        </authorList>
    </citation>
    <scope>NUCLEOTIDE SEQUENCE [LARGE SCALE GENOMIC DNA]</scope>
    <source>
        <strain evidence="6 7">GY16</strain>
    </source>
</reference>
<dbReference type="KEGG" id="sphv:F9278_09365"/>
<dbReference type="Pfam" id="PF01047">
    <property type="entry name" value="MarR"/>
    <property type="match status" value="1"/>
</dbReference>
<evidence type="ECO:0000256" key="4">
    <source>
        <dbReference type="SAM" id="MobiDB-lite"/>
    </source>
</evidence>
<evidence type="ECO:0000313" key="6">
    <source>
        <dbReference type="EMBL" id="QFQ96379.1"/>
    </source>
</evidence>
<dbReference type="InterPro" id="IPR036390">
    <property type="entry name" value="WH_DNA-bd_sf"/>
</dbReference>
<dbReference type="PROSITE" id="PS50995">
    <property type="entry name" value="HTH_MARR_2"/>
    <property type="match status" value="1"/>
</dbReference>
<feature type="region of interest" description="Disordered" evidence="4">
    <location>
        <begin position="1"/>
        <end position="22"/>
    </location>
</feature>
<dbReference type="RefSeq" id="WP_152167884.1">
    <property type="nucleotide sequence ID" value="NZ_CP045096.1"/>
</dbReference>
<keyword evidence="2" id="KW-0238">DNA-binding</keyword>
<evidence type="ECO:0000256" key="2">
    <source>
        <dbReference type="ARBA" id="ARBA00023125"/>
    </source>
</evidence>
<dbReference type="InterPro" id="IPR023187">
    <property type="entry name" value="Tscrpt_reg_MarR-type_CS"/>
</dbReference>
<evidence type="ECO:0000313" key="7">
    <source>
        <dbReference type="Proteomes" id="UP000327294"/>
    </source>
</evidence>
<evidence type="ECO:0000256" key="1">
    <source>
        <dbReference type="ARBA" id="ARBA00023015"/>
    </source>
</evidence>
<dbReference type="GO" id="GO:0003700">
    <property type="term" value="F:DNA-binding transcription factor activity"/>
    <property type="evidence" value="ECO:0007669"/>
    <property type="project" value="InterPro"/>
</dbReference>
<dbReference type="SMART" id="SM00347">
    <property type="entry name" value="HTH_MARR"/>
    <property type="match status" value="1"/>
</dbReference>
<dbReference type="PROSITE" id="PS01117">
    <property type="entry name" value="HTH_MARR_1"/>
    <property type="match status" value="1"/>
</dbReference>
<dbReference type="GO" id="GO:0003677">
    <property type="term" value="F:DNA binding"/>
    <property type="evidence" value="ECO:0007669"/>
    <property type="project" value="UniProtKB-KW"/>
</dbReference>
<dbReference type="Gene3D" id="1.10.10.10">
    <property type="entry name" value="Winged helix-like DNA-binding domain superfamily/Winged helix DNA-binding domain"/>
    <property type="match status" value="1"/>
</dbReference>
<feature type="domain" description="HTH marR-type" evidence="5">
    <location>
        <begin position="17"/>
        <end position="149"/>
    </location>
</feature>
<dbReference type="InterPro" id="IPR039422">
    <property type="entry name" value="MarR/SlyA-like"/>
</dbReference>
<dbReference type="PRINTS" id="PR00598">
    <property type="entry name" value="HTHMARR"/>
</dbReference>
<dbReference type="Proteomes" id="UP000327294">
    <property type="component" value="Chromosome"/>
</dbReference>
<name>A0A5P8K141_9ACTN</name>
<dbReference type="SUPFAM" id="SSF46785">
    <property type="entry name" value="Winged helix' DNA-binding domain"/>
    <property type="match status" value="1"/>
</dbReference>
<evidence type="ECO:0000256" key="3">
    <source>
        <dbReference type="ARBA" id="ARBA00023163"/>
    </source>
</evidence>
<keyword evidence="1" id="KW-0805">Transcription regulation</keyword>
<evidence type="ECO:0000259" key="5">
    <source>
        <dbReference type="PROSITE" id="PS50995"/>
    </source>
</evidence>
<dbReference type="PANTHER" id="PTHR33164">
    <property type="entry name" value="TRANSCRIPTIONAL REGULATOR, MARR FAMILY"/>
    <property type="match status" value="1"/>
</dbReference>
<organism evidence="6 7">
    <name type="scientific">Streptomyces phaeolivaceus</name>
    <dbReference type="NCBI Taxonomy" id="2653200"/>
    <lineage>
        <taxon>Bacteria</taxon>
        <taxon>Bacillati</taxon>
        <taxon>Actinomycetota</taxon>
        <taxon>Actinomycetes</taxon>
        <taxon>Kitasatosporales</taxon>
        <taxon>Streptomycetaceae</taxon>
        <taxon>Streptomyces</taxon>
    </lineage>
</organism>
<sequence length="158" mass="17404">MHPTEKRSNALPSAARGGPVSHAVSRVARLHRNAAGRLLRGLGLHPGQELVMMHLWESGPARQSDLIRLLDLDPSTVTKMLQRLEQAGHVRRRSDPADRRAVLVEATEESGVLLERVEAAWAELEELTLAGLDAAERARFLRLLARVESNLCAESTGR</sequence>
<dbReference type="GO" id="GO:0006950">
    <property type="term" value="P:response to stress"/>
    <property type="evidence" value="ECO:0007669"/>
    <property type="project" value="TreeGrafter"/>
</dbReference>
<keyword evidence="7" id="KW-1185">Reference proteome</keyword>
<accession>A0A5P8K141</accession>
<dbReference type="InterPro" id="IPR036388">
    <property type="entry name" value="WH-like_DNA-bd_sf"/>
</dbReference>
<protein>
    <submittedName>
        <fullName evidence="6">MarR family transcriptional regulator</fullName>
    </submittedName>
</protein>